<dbReference type="InterPro" id="IPR051120">
    <property type="entry name" value="ABC_AA/LPS_Transport"/>
</dbReference>
<dbReference type="AlphaFoldDB" id="A0A3D8GQS8"/>
<dbReference type="PANTHER" id="PTHR45772:SF9">
    <property type="entry name" value="CONSERVED COMPONENT OF ABC TRANSPORTER FOR NATURAL AMINO ACIDS"/>
    <property type="match status" value="1"/>
</dbReference>
<evidence type="ECO:0000256" key="1">
    <source>
        <dbReference type="ARBA" id="ARBA00022448"/>
    </source>
</evidence>
<evidence type="ECO:0000256" key="2">
    <source>
        <dbReference type="ARBA" id="ARBA00022741"/>
    </source>
</evidence>
<dbReference type="SUPFAM" id="SSF52540">
    <property type="entry name" value="P-loop containing nucleoside triphosphate hydrolases"/>
    <property type="match status" value="1"/>
</dbReference>
<dbReference type="OrthoDB" id="9805514at2"/>
<keyword evidence="1" id="KW-0813">Transport</keyword>
<gene>
    <name evidence="5" type="ORF">DRW41_11560</name>
</gene>
<dbReference type="CDD" id="cd03219">
    <property type="entry name" value="ABC_Mj1267_LivG_branched"/>
    <property type="match status" value="1"/>
</dbReference>
<dbReference type="GO" id="GO:0005524">
    <property type="term" value="F:ATP binding"/>
    <property type="evidence" value="ECO:0007669"/>
    <property type="project" value="UniProtKB-KW"/>
</dbReference>
<reference evidence="5 6" key="1">
    <citation type="submission" date="2018-07" db="EMBL/GenBank/DDBJ databases">
        <title>Bacillus sp. YLB-04 draft genome sequence.</title>
        <authorList>
            <person name="Yu L."/>
            <person name="Tang X."/>
        </authorList>
    </citation>
    <scope>NUCLEOTIDE SEQUENCE [LARGE SCALE GENOMIC DNA]</scope>
    <source>
        <strain evidence="5 6">YLB-04</strain>
    </source>
</reference>
<name>A0A3D8GQS8_9BACI</name>
<keyword evidence="3 5" id="KW-0067">ATP-binding</keyword>
<dbReference type="FunFam" id="3.40.50.300:FF:000421">
    <property type="entry name" value="Branched-chain amino acid ABC transporter ATP-binding protein"/>
    <property type="match status" value="1"/>
</dbReference>
<dbReference type="Pfam" id="PF12399">
    <property type="entry name" value="BCA_ABC_TP_C"/>
    <property type="match status" value="1"/>
</dbReference>
<organism evidence="5 6">
    <name type="scientific">Neobacillus piezotolerans</name>
    <dbReference type="NCBI Taxonomy" id="2259171"/>
    <lineage>
        <taxon>Bacteria</taxon>
        <taxon>Bacillati</taxon>
        <taxon>Bacillota</taxon>
        <taxon>Bacilli</taxon>
        <taxon>Bacillales</taxon>
        <taxon>Bacillaceae</taxon>
        <taxon>Neobacillus</taxon>
    </lineage>
</organism>
<dbReference type="InterPro" id="IPR003593">
    <property type="entry name" value="AAA+_ATPase"/>
</dbReference>
<dbReference type="InterPro" id="IPR032823">
    <property type="entry name" value="BCA_ABC_TP_C"/>
</dbReference>
<dbReference type="GO" id="GO:0016887">
    <property type="term" value="F:ATP hydrolysis activity"/>
    <property type="evidence" value="ECO:0007669"/>
    <property type="project" value="InterPro"/>
</dbReference>
<dbReference type="EMBL" id="QNQT01000004">
    <property type="protein sequence ID" value="RDU36687.1"/>
    <property type="molecule type" value="Genomic_DNA"/>
</dbReference>
<accession>A0A3D8GQS8</accession>
<evidence type="ECO:0000313" key="5">
    <source>
        <dbReference type="EMBL" id="RDU36687.1"/>
    </source>
</evidence>
<dbReference type="RefSeq" id="WP_115452159.1">
    <property type="nucleotide sequence ID" value="NZ_QNQT01000004.1"/>
</dbReference>
<evidence type="ECO:0000313" key="6">
    <source>
        <dbReference type="Proteomes" id="UP000257144"/>
    </source>
</evidence>
<dbReference type="GO" id="GO:0005886">
    <property type="term" value="C:plasma membrane"/>
    <property type="evidence" value="ECO:0007669"/>
    <property type="project" value="TreeGrafter"/>
</dbReference>
<dbReference type="Gene3D" id="3.40.50.300">
    <property type="entry name" value="P-loop containing nucleotide triphosphate hydrolases"/>
    <property type="match status" value="1"/>
</dbReference>
<keyword evidence="2" id="KW-0547">Nucleotide-binding</keyword>
<proteinExistence type="predicted"/>
<evidence type="ECO:0000259" key="4">
    <source>
        <dbReference type="PROSITE" id="PS50893"/>
    </source>
</evidence>
<evidence type="ECO:0000256" key="3">
    <source>
        <dbReference type="ARBA" id="ARBA00022840"/>
    </source>
</evidence>
<dbReference type="Proteomes" id="UP000257144">
    <property type="component" value="Unassembled WGS sequence"/>
</dbReference>
<protein>
    <submittedName>
        <fullName evidence="5">ABC transporter ATP-binding protein</fullName>
    </submittedName>
</protein>
<dbReference type="Pfam" id="PF00005">
    <property type="entry name" value="ABC_tran"/>
    <property type="match status" value="1"/>
</dbReference>
<comment type="caution">
    <text evidence="5">The sequence shown here is derived from an EMBL/GenBank/DDBJ whole genome shotgun (WGS) entry which is preliminary data.</text>
</comment>
<feature type="domain" description="ABC transporter" evidence="4">
    <location>
        <begin position="5"/>
        <end position="254"/>
    </location>
</feature>
<dbReference type="PROSITE" id="PS50893">
    <property type="entry name" value="ABC_TRANSPORTER_2"/>
    <property type="match status" value="1"/>
</dbReference>
<dbReference type="PANTHER" id="PTHR45772">
    <property type="entry name" value="CONSERVED COMPONENT OF ABC TRANSPORTER FOR NATURAL AMINO ACIDS-RELATED"/>
    <property type="match status" value="1"/>
</dbReference>
<dbReference type="InterPro" id="IPR003439">
    <property type="entry name" value="ABC_transporter-like_ATP-bd"/>
</dbReference>
<sequence length="260" mass="29007">MEPILQVEDLSISFGGLKAIDNLSFTVEKNAIYGLIGPNGAGKTTVFNCISRFYTPDKGKLTFQGHINLLDYKVHQMVDIGLVRTFQNVELFKNLTVLENLIIGQHSITKGGILSQGFRLPFVKKEEKRIREKALDIMDFLGIRGIEHFPGAAQPYGVMKLIELGRALMSNPKMIILDEPAAGMNHSETQTLTNLIKKIRDEFNVTIILVEHDMNLVMEVCEKICAINFGSKIAEGSPKEIQNHPAVQEAYLGKEDEVHA</sequence>
<dbReference type="InterPro" id="IPR027417">
    <property type="entry name" value="P-loop_NTPase"/>
</dbReference>
<keyword evidence="6" id="KW-1185">Reference proteome</keyword>
<dbReference type="SMART" id="SM00382">
    <property type="entry name" value="AAA"/>
    <property type="match status" value="1"/>
</dbReference>